<dbReference type="PANTHER" id="PTHR44395:SF1">
    <property type="entry name" value="PROTEIN O-MANNOSYL-TRANSFERASE TMTC3"/>
    <property type="match status" value="1"/>
</dbReference>
<evidence type="ECO:0000256" key="1">
    <source>
        <dbReference type="ARBA" id="ARBA00004141"/>
    </source>
</evidence>
<dbReference type="SMART" id="SM00028">
    <property type="entry name" value="TPR"/>
    <property type="match status" value="8"/>
</dbReference>
<dbReference type="EMBL" id="NIVC01002092">
    <property type="protein sequence ID" value="PAA60933.1"/>
    <property type="molecule type" value="Genomic_DNA"/>
</dbReference>
<feature type="domain" description="DUF1736" evidence="16">
    <location>
        <begin position="271"/>
        <end position="342"/>
    </location>
</feature>
<dbReference type="GO" id="GO:0005783">
    <property type="term" value="C:endoplasmic reticulum"/>
    <property type="evidence" value="ECO:0007669"/>
    <property type="project" value="UniProtKB-SubCell"/>
</dbReference>
<dbReference type="InterPro" id="IPR013618">
    <property type="entry name" value="TMTC_DUF1736"/>
</dbReference>
<feature type="repeat" description="TPR" evidence="13">
    <location>
        <begin position="784"/>
        <end position="817"/>
    </location>
</feature>
<evidence type="ECO:0000313" key="18">
    <source>
        <dbReference type="Proteomes" id="UP000215902"/>
    </source>
</evidence>
<evidence type="ECO:0000256" key="5">
    <source>
        <dbReference type="ARBA" id="ARBA00012839"/>
    </source>
</evidence>
<dbReference type="OrthoDB" id="66906at2759"/>
<keyword evidence="7 15" id="KW-0812">Transmembrane</keyword>
<proteinExistence type="inferred from homology"/>
<sequence length="895" mass="97758">MPTSGKPKSSSSHSDEAEESGVKFDHHMVYVTILAAACYVTSLHCDFVFDDASAVRDNKDLRPHVPWTQLFRNDFWGTPMAEEKSHKSYRPLTVLTFRLNYALAELAPFGYHLGNVGLHALVSAMFLAACRALLSGIVQERASAVAAYLFALHPVHTEAVAGVVGRAELLSAALFLLALRAFAARRDYSGVWLAVLYAALGTLCKEQAITVVAVCAFHELYVARRGITLGQLVAAFSTGQLPWSRRSLARCALLLGATAGLMWARIRVMGAQLPVFTRFDNPAAHSPTPTRQLTFNLLLPLNLLLLLLPWPLCADWTMGSVPLFESPLTQPHLAALVLAFYAWLLGLVWVALRSRANWPVGLGLAMLALPFLPASNLFFPVGFVIAERVLYLPSMGFCLLVGLGYDRLRHRLPESVCRLGLLMTLIAFSGKTLCRNCDWKDEYSLFTSAVRVNPNNAKLWNNVGHSLEKIEKFSEALPFFLKAASVQPDDIGAHQNVARTYATLGDKVMAEKFYRQAVALMPQPKKGQSYTARVAPANLKAYVSLATLISNDTSRYAEADQLLLTAINMRPDFIDAHQNRADLLIRMNRTEEARRHYDLALQHRPDHADILFNIGVLELRANRKREALFWFRRALQSEPRHRLALHNAASVLQDSPAGGADRQTAKQMLEQLAELEPDNAGPLFSLAMIYTDMRDLRSAELYYRRALHRDPAMRGALFNLALMYHNEMGRPLMAKETAETLLRHHPDHMKGHLLLGDIHLNHLKDVSGAAAYFYKAHQLEPTSPQALHNLCVTMVESGRLREAEQCLARAVQLGPNEDYIRNHLAIVRNRLAQGAATASGAASGASGAASGPASGASGAASGASGAASDATSGPASGASGGSSGVRAASDATSGV</sequence>
<dbReference type="GO" id="GO:0016020">
    <property type="term" value="C:membrane"/>
    <property type="evidence" value="ECO:0007669"/>
    <property type="project" value="UniProtKB-SubCell"/>
</dbReference>
<dbReference type="Pfam" id="PF08409">
    <property type="entry name" value="TMTC_DUF1736"/>
    <property type="match status" value="1"/>
</dbReference>
<keyword evidence="9 13" id="KW-0802">TPR repeat</keyword>
<feature type="transmembrane region" description="Helical" evidence="15">
    <location>
        <begin position="293"/>
        <end position="312"/>
    </location>
</feature>
<dbReference type="Pfam" id="PF14559">
    <property type="entry name" value="TPR_19"/>
    <property type="match status" value="1"/>
</dbReference>
<dbReference type="PANTHER" id="PTHR44395">
    <property type="match status" value="1"/>
</dbReference>
<reference evidence="17 18" key="1">
    <citation type="submission" date="2017-06" db="EMBL/GenBank/DDBJ databases">
        <title>A platform for efficient transgenesis in Macrostomum lignano, a flatworm model organism for stem cell research.</title>
        <authorList>
            <person name="Berezikov E."/>
        </authorList>
    </citation>
    <scope>NUCLEOTIDE SEQUENCE [LARGE SCALE GENOMIC DNA]</scope>
    <source>
        <strain evidence="17">DV1</strain>
        <tissue evidence="17">Whole organism</tissue>
    </source>
</reference>
<organism evidence="17 18">
    <name type="scientific">Macrostomum lignano</name>
    <dbReference type="NCBI Taxonomy" id="282301"/>
    <lineage>
        <taxon>Eukaryota</taxon>
        <taxon>Metazoa</taxon>
        <taxon>Spiralia</taxon>
        <taxon>Lophotrochozoa</taxon>
        <taxon>Platyhelminthes</taxon>
        <taxon>Rhabditophora</taxon>
        <taxon>Macrostomorpha</taxon>
        <taxon>Macrostomida</taxon>
        <taxon>Macrostomidae</taxon>
        <taxon>Macrostomum</taxon>
    </lineage>
</organism>
<feature type="region of interest" description="Disordered" evidence="14">
    <location>
        <begin position="841"/>
        <end position="895"/>
    </location>
</feature>
<evidence type="ECO:0000256" key="2">
    <source>
        <dbReference type="ARBA" id="ARBA00004240"/>
    </source>
</evidence>
<comment type="pathway">
    <text evidence="3">Protein modification; protein glycosylation.</text>
</comment>
<evidence type="ECO:0000256" key="14">
    <source>
        <dbReference type="SAM" id="MobiDB-lite"/>
    </source>
</evidence>
<dbReference type="Pfam" id="PF13181">
    <property type="entry name" value="TPR_8"/>
    <property type="match status" value="2"/>
</dbReference>
<gene>
    <name evidence="17" type="ORF">BOX15_Mlig007203g1</name>
</gene>
<evidence type="ECO:0000256" key="4">
    <source>
        <dbReference type="ARBA" id="ARBA00007882"/>
    </source>
</evidence>
<feature type="compositionally biased region" description="Low complexity" evidence="14">
    <location>
        <begin position="884"/>
        <end position="895"/>
    </location>
</feature>
<feature type="repeat" description="TPR" evidence="13">
    <location>
        <begin position="457"/>
        <end position="490"/>
    </location>
</feature>
<comment type="subcellular location">
    <subcellularLocation>
        <location evidence="2">Endoplasmic reticulum</location>
    </subcellularLocation>
    <subcellularLocation>
        <location evidence="1">Membrane</location>
        <topology evidence="1">Multi-pass membrane protein</topology>
    </subcellularLocation>
</comment>
<dbReference type="Gene3D" id="1.25.40.10">
    <property type="entry name" value="Tetratricopeptide repeat domain"/>
    <property type="match status" value="3"/>
</dbReference>
<protein>
    <recommendedName>
        <fullName evidence="5">dolichyl-phosphate-mannose--protein mannosyltransferase</fullName>
        <ecNumber evidence="5">2.4.1.109</ecNumber>
    </recommendedName>
</protein>
<evidence type="ECO:0000256" key="8">
    <source>
        <dbReference type="ARBA" id="ARBA00022737"/>
    </source>
</evidence>
<feature type="compositionally biased region" description="Low complexity" evidence="14">
    <location>
        <begin position="841"/>
        <end position="877"/>
    </location>
</feature>
<keyword evidence="11 15" id="KW-1133">Transmembrane helix</keyword>
<dbReference type="AlphaFoldDB" id="A0A267EHE0"/>
<dbReference type="UniPathway" id="UPA00378"/>
<comment type="caution">
    <text evidence="17">The sequence shown here is derived from an EMBL/GenBank/DDBJ whole genome shotgun (WGS) entry which is preliminary data.</text>
</comment>
<evidence type="ECO:0000256" key="3">
    <source>
        <dbReference type="ARBA" id="ARBA00004922"/>
    </source>
</evidence>
<keyword evidence="12 15" id="KW-0472">Membrane</keyword>
<feature type="repeat" description="TPR" evidence="13">
    <location>
        <begin position="574"/>
        <end position="607"/>
    </location>
</feature>
<feature type="transmembrane region" description="Helical" evidence="15">
    <location>
        <begin position="364"/>
        <end position="385"/>
    </location>
</feature>
<evidence type="ECO:0000256" key="13">
    <source>
        <dbReference type="PROSITE-ProRule" id="PRU00339"/>
    </source>
</evidence>
<feature type="transmembrane region" description="Helical" evidence="15">
    <location>
        <begin position="332"/>
        <end position="352"/>
    </location>
</feature>
<evidence type="ECO:0000256" key="9">
    <source>
        <dbReference type="ARBA" id="ARBA00022803"/>
    </source>
</evidence>
<accession>A0A267EHE0</accession>
<dbReference type="InterPro" id="IPR011990">
    <property type="entry name" value="TPR-like_helical_dom_sf"/>
</dbReference>
<keyword evidence="10" id="KW-0256">Endoplasmic reticulum</keyword>
<dbReference type="Proteomes" id="UP000215902">
    <property type="component" value="Unassembled WGS sequence"/>
</dbReference>
<evidence type="ECO:0000259" key="16">
    <source>
        <dbReference type="Pfam" id="PF08409"/>
    </source>
</evidence>
<keyword evidence="18" id="KW-1185">Reference proteome</keyword>
<dbReference type="PROSITE" id="PS50005">
    <property type="entry name" value="TPR"/>
    <property type="match status" value="5"/>
</dbReference>
<feature type="transmembrane region" description="Helical" evidence="15">
    <location>
        <begin position="28"/>
        <end position="49"/>
    </location>
</feature>
<dbReference type="GO" id="GO:0004169">
    <property type="term" value="F:dolichyl-phosphate-mannose-protein mannosyltransferase activity"/>
    <property type="evidence" value="ECO:0007669"/>
    <property type="project" value="UniProtKB-EC"/>
</dbReference>
<evidence type="ECO:0000256" key="12">
    <source>
        <dbReference type="ARBA" id="ARBA00023136"/>
    </source>
</evidence>
<keyword evidence="8" id="KW-0677">Repeat</keyword>
<keyword evidence="6" id="KW-0808">Transferase</keyword>
<evidence type="ECO:0000313" key="17">
    <source>
        <dbReference type="EMBL" id="PAA60933.1"/>
    </source>
</evidence>
<dbReference type="STRING" id="282301.A0A267EHE0"/>
<dbReference type="InterPro" id="IPR019734">
    <property type="entry name" value="TPR_rpt"/>
</dbReference>
<evidence type="ECO:0000256" key="7">
    <source>
        <dbReference type="ARBA" id="ARBA00022692"/>
    </source>
</evidence>
<evidence type="ECO:0000256" key="11">
    <source>
        <dbReference type="ARBA" id="ARBA00022989"/>
    </source>
</evidence>
<comment type="similarity">
    <text evidence="4">Belongs to the TMTC family.</text>
</comment>
<evidence type="ECO:0000256" key="15">
    <source>
        <dbReference type="SAM" id="Phobius"/>
    </source>
</evidence>
<dbReference type="EC" id="2.4.1.109" evidence="5"/>
<evidence type="ECO:0000256" key="6">
    <source>
        <dbReference type="ARBA" id="ARBA00022679"/>
    </source>
</evidence>
<feature type="repeat" description="TPR" evidence="13">
    <location>
        <begin position="680"/>
        <end position="713"/>
    </location>
</feature>
<name>A0A267EHE0_9PLAT</name>
<evidence type="ECO:0000256" key="10">
    <source>
        <dbReference type="ARBA" id="ARBA00022824"/>
    </source>
</evidence>
<dbReference type="SUPFAM" id="SSF48452">
    <property type="entry name" value="TPR-like"/>
    <property type="match status" value="2"/>
</dbReference>
<feature type="repeat" description="TPR" evidence="13">
    <location>
        <begin position="608"/>
        <end position="641"/>
    </location>
</feature>
<dbReference type="Pfam" id="PF13432">
    <property type="entry name" value="TPR_16"/>
    <property type="match status" value="2"/>
</dbReference>